<evidence type="ECO:0000256" key="4">
    <source>
        <dbReference type="ARBA" id="ARBA00022475"/>
    </source>
</evidence>
<keyword evidence="4" id="KW-1003">Cell membrane</keyword>
<dbReference type="PROSITE" id="PS50283">
    <property type="entry name" value="NA_SOLUT_SYMP_3"/>
    <property type="match status" value="1"/>
</dbReference>
<comment type="similarity">
    <text evidence="2 11">Belongs to the sodium:solute symporter (SSF) (TC 2.A.21) family.</text>
</comment>
<evidence type="ECO:0000256" key="2">
    <source>
        <dbReference type="ARBA" id="ARBA00006434"/>
    </source>
</evidence>
<feature type="transmembrane region" description="Helical" evidence="12">
    <location>
        <begin position="493"/>
        <end position="514"/>
    </location>
</feature>
<feature type="transmembrane region" description="Helical" evidence="12">
    <location>
        <begin position="464"/>
        <end position="487"/>
    </location>
</feature>
<evidence type="ECO:0000256" key="6">
    <source>
        <dbReference type="ARBA" id="ARBA00022989"/>
    </source>
</evidence>
<dbReference type="InterPro" id="IPR051163">
    <property type="entry name" value="Sodium:Solute_Symporter_SSF"/>
</dbReference>
<gene>
    <name evidence="13" type="ORF">RM544_08370</name>
</gene>
<dbReference type="PANTHER" id="PTHR42985">
    <property type="entry name" value="SODIUM-COUPLED MONOCARBOXYLATE TRANSPORTER"/>
    <property type="match status" value="1"/>
</dbReference>
<evidence type="ECO:0000256" key="3">
    <source>
        <dbReference type="ARBA" id="ARBA00022448"/>
    </source>
</evidence>
<dbReference type="Pfam" id="PF00474">
    <property type="entry name" value="SSF"/>
    <property type="match status" value="1"/>
</dbReference>
<keyword evidence="6 12" id="KW-1133">Transmembrane helix</keyword>
<keyword evidence="7" id="KW-0915">Sodium</keyword>
<evidence type="ECO:0000256" key="7">
    <source>
        <dbReference type="ARBA" id="ARBA00023053"/>
    </source>
</evidence>
<name>A0AAW8QZV7_9ALTE</name>
<dbReference type="CDD" id="cd11493">
    <property type="entry name" value="SLC5sbd_NIS-like_u1"/>
    <property type="match status" value="1"/>
</dbReference>
<comment type="caution">
    <text evidence="13">The sequence shown here is derived from an EMBL/GenBank/DDBJ whole genome shotgun (WGS) entry which is preliminary data.</text>
</comment>
<feature type="transmembrane region" description="Helical" evidence="12">
    <location>
        <begin position="401"/>
        <end position="424"/>
    </location>
</feature>
<dbReference type="AlphaFoldDB" id="A0AAW8QZV7"/>
<keyword evidence="9 12" id="KW-0472">Membrane</keyword>
<dbReference type="GO" id="GO:0015293">
    <property type="term" value="F:symporter activity"/>
    <property type="evidence" value="ECO:0007669"/>
    <property type="project" value="TreeGrafter"/>
</dbReference>
<feature type="transmembrane region" description="Helical" evidence="12">
    <location>
        <begin position="77"/>
        <end position="96"/>
    </location>
</feature>
<feature type="transmembrane region" description="Helical" evidence="12">
    <location>
        <begin position="245"/>
        <end position="264"/>
    </location>
</feature>
<feature type="transmembrane region" description="Helical" evidence="12">
    <location>
        <begin position="6"/>
        <end position="27"/>
    </location>
</feature>
<proteinExistence type="inferred from homology"/>
<feature type="transmembrane region" description="Helical" evidence="12">
    <location>
        <begin position="157"/>
        <end position="175"/>
    </location>
</feature>
<keyword evidence="5 12" id="KW-0812">Transmembrane</keyword>
<dbReference type="Gene3D" id="1.20.1730.10">
    <property type="entry name" value="Sodium/glucose cotransporter"/>
    <property type="match status" value="1"/>
</dbReference>
<dbReference type="InterPro" id="IPR038377">
    <property type="entry name" value="Na/Glc_symporter_sf"/>
</dbReference>
<evidence type="ECO:0000256" key="8">
    <source>
        <dbReference type="ARBA" id="ARBA00023065"/>
    </source>
</evidence>
<evidence type="ECO:0000256" key="5">
    <source>
        <dbReference type="ARBA" id="ARBA00022692"/>
    </source>
</evidence>
<evidence type="ECO:0000256" key="1">
    <source>
        <dbReference type="ARBA" id="ARBA00004651"/>
    </source>
</evidence>
<comment type="subcellular location">
    <subcellularLocation>
        <location evidence="1">Cell membrane</location>
        <topology evidence="1">Multi-pass membrane protein</topology>
    </subcellularLocation>
</comment>
<feature type="transmembrane region" description="Helical" evidence="12">
    <location>
        <begin position="285"/>
        <end position="310"/>
    </location>
</feature>
<accession>A0AAW8QZV7</accession>
<dbReference type="EMBL" id="JAVRIE010000002">
    <property type="protein sequence ID" value="MDT0582552.1"/>
    <property type="molecule type" value="Genomic_DNA"/>
</dbReference>
<keyword evidence="8" id="KW-0406">Ion transport</keyword>
<evidence type="ECO:0000256" key="10">
    <source>
        <dbReference type="ARBA" id="ARBA00023201"/>
    </source>
</evidence>
<feature type="transmembrane region" description="Helical" evidence="12">
    <location>
        <begin position="187"/>
        <end position="206"/>
    </location>
</feature>
<feature type="transmembrane region" description="Helical" evidence="12">
    <location>
        <begin position="128"/>
        <end position="151"/>
    </location>
</feature>
<sequence length="532" mass="57867">MIDQFSAIDWFVFATYGLVLLVSGWFYNRKAATSTDYFLGGNTMPMWVVAISVLATSQSAATFLGGPDQGYRGDLSYLATNIAGFIAAFFVATVLLPRFYQFKVYTVYELLAQRFGDNAKYQAGMVYLVGRLFASGARLYMAAIAIAMILFGDIETTSVLFSIGLIAVIGLLYTAYGGIRTVIYSDVIQCIVYVGAALLVLIYLLYSIPADLTSIIHALENPSDGSQSKLTLIDFSLDFSPSGVFGFWSIITGFVLLNIAAFGMDQDVTQRMLTCKNAKEATKALTSSIIIGIPIVLVFVIIGMLLYVYYQRPDLMSQAVANGDVPTPTFVGQTVTIFMYYVLTDLPNGIKAIVTIGIVAAALSTLNSGLNSMSSVAVQDIYRGLMENRGKRLSEQHIVKAGRISMVIVALCLSGMAALCYYWQQHTDMPLLAFALSVMVFSYSGLLGVYFTALFSSRGSPTSILFSLIVGFSIPVLLQPGVMSLYLDEQYQFSLGFSWQLVIATFIATCVCLLGKSNAMTSGSISIEKERS</sequence>
<dbReference type="GO" id="GO:0005886">
    <property type="term" value="C:plasma membrane"/>
    <property type="evidence" value="ECO:0007669"/>
    <property type="project" value="UniProtKB-SubCell"/>
</dbReference>
<reference evidence="13 14" key="1">
    <citation type="submission" date="2023-09" db="EMBL/GenBank/DDBJ databases">
        <authorList>
            <person name="Rey-Velasco X."/>
        </authorList>
    </citation>
    <scope>NUCLEOTIDE SEQUENCE [LARGE SCALE GENOMIC DNA]</scope>
    <source>
        <strain evidence="13 14">W409</strain>
    </source>
</reference>
<feature type="transmembrane region" description="Helical" evidence="12">
    <location>
        <begin position="47"/>
        <end position="65"/>
    </location>
</feature>
<dbReference type="RefSeq" id="WP_311361308.1">
    <property type="nucleotide sequence ID" value="NZ_JAVRIE010000002.1"/>
</dbReference>
<evidence type="ECO:0000256" key="9">
    <source>
        <dbReference type="ARBA" id="ARBA00023136"/>
    </source>
</evidence>
<evidence type="ECO:0000313" key="14">
    <source>
        <dbReference type="Proteomes" id="UP001249020"/>
    </source>
</evidence>
<dbReference type="InterPro" id="IPR001734">
    <property type="entry name" value="Na/solute_symporter"/>
</dbReference>
<dbReference type="GO" id="GO:0006814">
    <property type="term" value="P:sodium ion transport"/>
    <property type="evidence" value="ECO:0007669"/>
    <property type="project" value="UniProtKB-KW"/>
</dbReference>
<protein>
    <submittedName>
        <fullName evidence="13">Sodium:solute symporter</fullName>
    </submittedName>
</protein>
<dbReference type="PANTHER" id="PTHR42985:SF47">
    <property type="entry name" value="INTEGRAL MEMBRANE TRANSPORT PROTEIN"/>
    <property type="match status" value="1"/>
</dbReference>
<organism evidence="13 14">
    <name type="scientific">Brumicola blandensis</name>
    <dbReference type="NCBI Taxonomy" id="3075611"/>
    <lineage>
        <taxon>Bacteria</taxon>
        <taxon>Pseudomonadati</taxon>
        <taxon>Pseudomonadota</taxon>
        <taxon>Gammaproteobacteria</taxon>
        <taxon>Alteromonadales</taxon>
        <taxon>Alteromonadaceae</taxon>
        <taxon>Brumicola</taxon>
    </lineage>
</organism>
<feature type="transmembrane region" description="Helical" evidence="12">
    <location>
        <begin position="349"/>
        <end position="366"/>
    </location>
</feature>
<evidence type="ECO:0000256" key="12">
    <source>
        <dbReference type="SAM" id="Phobius"/>
    </source>
</evidence>
<keyword evidence="10" id="KW-0739">Sodium transport</keyword>
<dbReference type="Proteomes" id="UP001249020">
    <property type="component" value="Unassembled WGS sequence"/>
</dbReference>
<evidence type="ECO:0000256" key="11">
    <source>
        <dbReference type="RuleBase" id="RU362091"/>
    </source>
</evidence>
<feature type="transmembrane region" description="Helical" evidence="12">
    <location>
        <begin position="430"/>
        <end position="452"/>
    </location>
</feature>
<keyword evidence="3" id="KW-0813">Transport</keyword>
<evidence type="ECO:0000313" key="13">
    <source>
        <dbReference type="EMBL" id="MDT0582552.1"/>
    </source>
</evidence>
<keyword evidence="14" id="KW-1185">Reference proteome</keyword>